<organism evidence="2 3">
    <name type="scientific">Athelia psychrophila</name>
    <dbReference type="NCBI Taxonomy" id="1759441"/>
    <lineage>
        <taxon>Eukaryota</taxon>
        <taxon>Fungi</taxon>
        <taxon>Dikarya</taxon>
        <taxon>Basidiomycota</taxon>
        <taxon>Agaricomycotina</taxon>
        <taxon>Agaricomycetes</taxon>
        <taxon>Agaricomycetidae</taxon>
        <taxon>Atheliales</taxon>
        <taxon>Atheliaceae</taxon>
        <taxon>Athelia</taxon>
    </lineage>
</organism>
<dbReference type="Proteomes" id="UP000076532">
    <property type="component" value="Unassembled WGS sequence"/>
</dbReference>
<feature type="compositionally biased region" description="Low complexity" evidence="1">
    <location>
        <begin position="1"/>
        <end position="19"/>
    </location>
</feature>
<evidence type="ECO:0000256" key="1">
    <source>
        <dbReference type="SAM" id="MobiDB-lite"/>
    </source>
</evidence>
<gene>
    <name evidence="2" type="ORF">FIBSPDRAFT_890099</name>
</gene>
<proteinExistence type="predicted"/>
<evidence type="ECO:0000313" key="3">
    <source>
        <dbReference type="Proteomes" id="UP000076532"/>
    </source>
</evidence>
<reference evidence="2 3" key="1">
    <citation type="journal article" date="2016" name="Mol. Biol. Evol.">
        <title>Comparative Genomics of Early-Diverging Mushroom-Forming Fungi Provides Insights into the Origins of Lignocellulose Decay Capabilities.</title>
        <authorList>
            <person name="Nagy L.G."/>
            <person name="Riley R."/>
            <person name="Tritt A."/>
            <person name="Adam C."/>
            <person name="Daum C."/>
            <person name="Floudas D."/>
            <person name="Sun H."/>
            <person name="Yadav J.S."/>
            <person name="Pangilinan J."/>
            <person name="Larsson K.H."/>
            <person name="Matsuura K."/>
            <person name="Barry K."/>
            <person name="Labutti K."/>
            <person name="Kuo R."/>
            <person name="Ohm R.A."/>
            <person name="Bhattacharya S.S."/>
            <person name="Shirouzu T."/>
            <person name="Yoshinaga Y."/>
            <person name="Martin F.M."/>
            <person name="Grigoriev I.V."/>
            <person name="Hibbett D.S."/>
        </authorList>
    </citation>
    <scope>NUCLEOTIDE SEQUENCE [LARGE SCALE GENOMIC DNA]</scope>
    <source>
        <strain evidence="2 3">CBS 109695</strain>
    </source>
</reference>
<protein>
    <submittedName>
        <fullName evidence="2">Uncharacterized protein</fullName>
    </submittedName>
</protein>
<sequence length="152" mass="16217">MDIASQSGNSSPQSLSQKQKLTEELKVRGKHTRAREGASGGGKSGNGKTSISHGENVNLAVTKRGNRDFAGLGVLPVLAPNLTPQIASCQQIDVLLWEIVVLSGAANCNPRRVGSTTGFTLNFSKSNYTSPPHVAWPRALVREHGDLEARPY</sequence>
<dbReference type="EMBL" id="KV417537">
    <property type="protein sequence ID" value="KZP22743.1"/>
    <property type="molecule type" value="Genomic_DNA"/>
</dbReference>
<name>A0A166LAC9_9AGAM</name>
<feature type="region of interest" description="Disordered" evidence="1">
    <location>
        <begin position="1"/>
        <end position="56"/>
    </location>
</feature>
<keyword evidence="3" id="KW-1185">Reference proteome</keyword>
<dbReference type="AlphaFoldDB" id="A0A166LAC9"/>
<accession>A0A166LAC9</accession>
<evidence type="ECO:0000313" key="2">
    <source>
        <dbReference type="EMBL" id="KZP22743.1"/>
    </source>
</evidence>